<sequence>MRVKKFLRETYWGDEFLIEDDGEDQVLKIVKASVDRSFFFNEYAKLKRLRLPNVLLPERLKISDGKFLLFYPYYHNLAPLENLS</sequence>
<reference evidence="1 2" key="1">
    <citation type="journal article" date="2015" name="MBio">
        <title>Genome-Resolved Metagenomic Analysis Reveals Roles for Candidate Phyla and Other Microbial Community Members in Biogeochemical Transformations in Oil Reservoirs.</title>
        <authorList>
            <person name="Hu P."/>
            <person name="Tom L."/>
            <person name="Singh A."/>
            <person name="Thomas B.C."/>
            <person name="Baker B.J."/>
            <person name="Piceno Y.M."/>
            <person name="Andersen G.L."/>
            <person name="Banfield J.F."/>
        </authorList>
    </citation>
    <scope>NUCLEOTIDE SEQUENCE [LARGE SCALE GENOMIC DNA]</scope>
    <source>
        <strain evidence="1">46_26</strain>
    </source>
</reference>
<dbReference type="AlphaFoldDB" id="A0A101EPA9"/>
<accession>A0A101EPA9</accession>
<proteinExistence type="predicted"/>
<comment type="caution">
    <text evidence="1">The sequence shown here is derived from an EMBL/GenBank/DDBJ whole genome shotgun (WGS) entry which is preliminary data.</text>
</comment>
<dbReference type="InterPro" id="IPR011009">
    <property type="entry name" value="Kinase-like_dom_sf"/>
</dbReference>
<name>A0A101EPA9_9THEM</name>
<evidence type="ECO:0000313" key="2">
    <source>
        <dbReference type="Proteomes" id="UP000058636"/>
    </source>
</evidence>
<dbReference type="EMBL" id="LGFG01000218">
    <property type="protein sequence ID" value="KUK22232.1"/>
    <property type="molecule type" value="Genomic_DNA"/>
</dbReference>
<protein>
    <submittedName>
        <fullName evidence="1">Uncharacterized protein</fullName>
    </submittedName>
</protein>
<evidence type="ECO:0000313" key="1">
    <source>
        <dbReference type="EMBL" id="KUK22232.1"/>
    </source>
</evidence>
<dbReference type="SUPFAM" id="SSF56112">
    <property type="entry name" value="Protein kinase-like (PK-like)"/>
    <property type="match status" value="1"/>
</dbReference>
<organism evidence="1 2">
    <name type="scientific">Thermotoga petrophila</name>
    <dbReference type="NCBI Taxonomy" id="93929"/>
    <lineage>
        <taxon>Bacteria</taxon>
        <taxon>Thermotogati</taxon>
        <taxon>Thermotogota</taxon>
        <taxon>Thermotogae</taxon>
        <taxon>Thermotogales</taxon>
        <taxon>Thermotogaceae</taxon>
        <taxon>Thermotoga</taxon>
    </lineage>
</organism>
<gene>
    <name evidence="1" type="ORF">XD57_1666</name>
</gene>
<dbReference type="Proteomes" id="UP000058636">
    <property type="component" value="Unassembled WGS sequence"/>
</dbReference>
<feature type="non-terminal residue" evidence="1">
    <location>
        <position position="84"/>
    </location>
</feature>